<reference evidence="1 2" key="1">
    <citation type="submission" date="2016-10" db="EMBL/GenBank/DDBJ databases">
        <authorList>
            <person name="de Groot N.N."/>
        </authorList>
    </citation>
    <scope>NUCLEOTIDE SEQUENCE [LARGE SCALE GENOMIC DNA]</scope>
    <source>
        <strain evidence="1 2">TC2-24</strain>
    </source>
</reference>
<evidence type="ECO:0000313" key="2">
    <source>
        <dbReference type="Proteomes" id="UP000199373"/>
    </source>
</evidence>
<dbReference type="Proteomes" id="UP000199373">
    <property type="component" value="Unassembled WGS sequence"/>
</dbReference>
<evidence type="ECO:0000313" key="1">
    <source>
        <dbReference type="EMBL" id="SEV96757.1"/>
    </source>
</evidence>
<accession>A0A1I0N6N1</accession>
<dbReference type="AlphaFoldDB" id="A0A1I0N6N1"/>
<protein>
    <submittedName>
        <fullName evidence="1">Uncharacterized protein</fullName>
    </submittedName>
</protein>
<keyword evidence="2" id="KW-1185">Reference proteome</keyword>
<gene>
    <name evidence="1" type="ORF">SAMN04487850_1008</name>
</gene>
<sequence>MFPSNHDKGKRLNVFLVNFAIKTNDRQYEKTTFTICTLHSSVRISG</sequence>
<dbReference type="EMBL" id="FOIQ01000002">
    <property type="protein sequence ID" value="SEV96757.1"/>
    <property type="molecule type" value="Genomic_DNA"/>
</dbReference>
<organism evidence="1 2">
    <name type="scientific">Prevotella aff. ruminicola Tc2-24</name>
    <dbReference type="NCBI Taxonomy" id="81582"/>
    <lineage>
        <taxon>Bacteria</taxon>
        <taxon>Pseudomonadati</taxon>
        <taxon>Bacteroidota</taxon>
        <taxon>Bacteroidia</taxon>
        <taxon>Bacteroidales</taxon>
        <taxon>Prevotellaceae</taxon>
        <taxon>Prevotella</taxon>
    </lineage>
</organism>
<name>A0A1I0N6N1_9BACT</name>
<proteinExistence type="predicted"/>